<evidence type="ECO:0000313" key="4">
    <source>
        <dbReference type="Proteomes" id="UP000199699"/>
    </source>
</evidence>
<sequence length="176" mass="19025">MTDQQESTAEPSVPTDRPGEVTTGSPRLDELAAVALDPDPLPFARLVKRTPAGELRELMHSVQRRRVLDDLLGRMPDVFRADRAGSLAAVIHWRIGDRPDGAVDTYQMVISGGACVLSPAVDRDPTLTLTLGAVDFLSMVTGNAHAVMLVMRGRLKTRGDLALTAKFPTLFDPPKA</sequence>
<feature type="compositionally biased region" description="Polar residues" evidence="1">
    <location>
        <begin position="1"/>
        <end position="10"/>
    </location>
</feature>
<dbReference type="Proteomes" id="UP000199699">
    <property type="component" value="Unassembled WGS sequence"/>
</dbReference>
<evidence type="ECO:0000256" key="1">
    <source>
        <dbReference type="SAM" id="MobiDB-lite"/>
    </source>
</evidence>
<feature type="domain" description="SCP2" evidence="2">
    <location>
        <begin position="80"/>
        <end position="172"/>
    </location>
</feature>
<dbReference type="InterPro" id="IPR003033">
    <property type="entry name" value="SCP2_sterol-bd_dom"/>
</dbReference>
<reference evidence="3 4" key="1">
    <citation type="submission" date="2016-06" db="EMBL/GenBank/DDBJ databases">
        <authorList>
            <person name="Kjaerup R.B."/>
            <person name="Dalgaard T.S."/>
            <person name="Juul-Madsen H.R."/>
        </authorList>
    </citation>
    <scope>NUCLEOTIDE SEQUENCE [LARGE SCALE GENOMIC DNA]</scope>
    <source>
        <strain evidence="3 4">DSM 43818</strain>
    </source>
</reference>
<dbReference type="STRING" id="145857.GA0070616_4991"/>
<name>A0A1C6SYC6_9ACTN</name>
<protein>
    <submittedName>
        <fullName evidence="3">SCP-2 sterol transfer family protein</fullName>
    </submittedName>
</protein>
<dbReference type="AlphaFoldDB" id="A0A1C6SYC6"/>
<dbReference type="SUPFAM" id="SSF55718">
    <property type="entry name" value="SCP-like"/>
    <property type="match status" value="1"/>
</dbReference>
<accession>A0A1C6SYC6</accession>
<evidence type="ECO:0000313" key="3">
    <source>
        <dbReference type="EMBL" id="SCL34527.1"/>
    </source>
</evidence>
<dbReference type="Gene3D" id="3.30.1050.10">
    <property type="entry name" value="SCP2 sterol-binding domain"/>
    <property type="match status" value="1"/>
</dbReference>
<proteinExistence type="predicted"/>
<dbReference type="EMBL" id="FMHT01000003">
    <property type="protein sequence ID" value="SCL34527.1"/>
    <property type="molecule type" value="Genomic_DNA"/>
</dbReference>
<feature type="region of interest" description="Disordered" evidence="1">
    <location>
        <begin position="1"/>
        <end position="26"/>
    </location>
</feature>
<evidence type="ECO:0000259" key="2">
    <source>
        <dbReference type="Pfam" id="PF02036"/>
    </source>
</evidence>
<dbReference type="Pfam" id="PF02036">
    <property type="entry name" value="SCP2"/>
    <property type="match status" value="1"/>
</dbReference>
<dbReference type="InterPro" id="IPR036527">
    <property type="entry name" value="SCP2_sterol-bd_dom_sf"/>
</dbReference>
<keyword evidence="4" id="KW-1185">Reference proteome</keyword>
<organism evidence="3 4">
    <name type="scientific">Micromonospora nigra</name>
    <dbReference type="NCBI Taxonomy" id="145857"/>
    <lineage>
        <taxon>Bacteria</taxon>
        <taxon>Bacillati</taxon>
        <taxon>Actinomycetota</taxon>
        <taxon>Actinomycetes</taxon>
        <taxon>Micromonosporales</taxon>
        <taxon>Micromonosporaceae</taxon>
        <taxon>Micromonospora</taxon>
    </lineage>
</organism>
<gene>
    <name evidence="3" type="ORF">GA0070616_4991</name>
</gene>